<proteinExistence type="predicted"/>
<keyword evidence="1" id="KW-1133">Transmembrane helix</keyword>
<reference evidence="2 3" key="1">
    <citation type="submission" date="2019-07" db="EMBL/GenBank/DDBJ databases">
        <title>Whole genome shotgun sequence of Microvirga aerophila NBRC 106136.</title>
        <authorList>
            <person name="Hosoyama A."/>
            <person name="Uohara A."/>
            <person name="Ohji S."/>
            <person name="Ichikawa N."/>
        </authorList>
    </citation>
    <scope>NUCLEOTIDE SEQUENCE [LARGE SCALE GENOMIC DNA]</scope>
    <source>
        <strain evidence="2 3">NBRC 106136</strain>
    </source>
</reference>
<protein>
    <submittedName>
        <fullName evidence="2">Uncharacterized protein</fullName>
    </submittedName>
</protein>
<keyword evidence="1" id="KW-0472">Membrane</keyword>
<evidence type="ECO:0000313" key="3">
    <source>
        <dbReference type="Proteomes" id="UP000321085"/>
    </source>
</evidence>
<organism evidence="2 3">
    <name type="scientific">Microvirga aerophila</name>
    <dbReference type="NCBI Taxonomy" id="670291"/>
    <lineage>
        <taxon>Bacteria</taxon>
        <taxon>Pseudomonadati</taxon>
        <taxon>Pseudomonadota</taxon>
        <taxon>Alphaproteobacteria</taxon>
        <taxon>Hyphomicrobiales</taxon>
        <taxon>Methylobacteriaceae</taxon>
        <taxon>Microvirga</taxon>
    </lineage>
</organism>
<keyword evidence="3" id="KW-1185">Reference proteome</keyword>
<dbReference type="PROSITE" id="PS51257">
    <property type="entry name" value="PROKAR_LIPOPROTEIN"/>
    <property type="match status" value="1"/>
</dbReference>
<keyword evidence="1" id="KW-0812">Transmembrane</keyword>
<evidence type="ECO:0000256" key="1">
    <source>
        <dbReference type="SAM" id="Phobius"/>
    </source>
</evidence>
<name>A0A512BTU0_9HYPH</name>
<dbReference type="Proteomes" id="UP000321085">
    <property type="component" value="Unassembled WGS sequence"/>
</dbReference>
<evidence type="ECO:0000313" key="2">
    <source>
        <dbReference type="EMBL" id="GEO15217.1"/>
    </source>
</evidence>
<gene>
    <name evidence="2" type="ORF">MAE02_29130</name>
</gene>
<comment type="caution">
    <text evidence="2">The sequence shown here is derived from an EMBL/GenBank/DDBJ whole genome shotgun (WGS) entry which is preliminary data.</text>
</comment>
<dbReference type="AlphaFoldDB" id="A0A512BTU0"/>
<accession>A0A512BTU0</accession>
<sequence length="72" mass="8211">MLCFRRYHRIERIRPALRHRVLANNLLIVACRSAAPIAGGIAEIAFRRIRRRSEVGDVTVGPFRLSPFIGRA</sequence>
<dbReference type="EMBL" id="BJYU01000038">
    <property type="protein sequence ID" value="GEO15217.1"/>
    <property type="molecule type" value="Genomic_DNA"/>
</dbReference>
<feature type="transmembrane region" description="Helical" evidence="1">
    <location>
        <begin position="21"/>
        <end position="42"/>
    </location>
</feature>